<keyword evidence="6" id="KW-1185">Reference proteome</keyword>
<proteinExistence type="predicted"/>
<dbReference type="PANTHER" id="PTHR42781">
    <property type="entry name" value="SPERMIDINE/PUTRESCINE IMPORT ATP-BINDING PROTEIN POTA"/>
    <property type="match status" value="1"/>
</dbReference>
<dbReference type="SMART" id="SM00382">
    <property type="entry name" value="AAA"/>
    <property type="match status" value="1"/>
</dbReference>
<feature type="domain" description="ABC transporter" evidence="4">
    <location>
        <begin position="7"/>
        <end position="237"/>
    </location>
</feature>
<evidence type="ECO:0000259" key="4">
    <source>
        <dbReference type="PROSITE" id="PS50893"/>
    </source>
</evidence>
<keyword evidence="3 5" id="KW-0067">ATP-binding</keyword>
<dbReference type="Pfam" id="PF00005">
    <property type="entry name" value="ABC_tran"/>
    <property type="match status" value="1"/>
</dbReference>
<gene>
    <name evidence="5" type="ORF">RM190_21470</name>
</gene>
<dbReference type="Gene3D" id="3.40.50.300">
    <property type="entry name" value="P-loop containing nucleotide triphosphate hydrolases"/>
    <property type="match status" value="1"/>
</dbReference>
<name>A0ABU3ELY3_9RHOB</name>
<dbReference type="GO" id="GO:0005524">
    <property type="term" value="F:ATP binding"/>
    <property type="evidence" value="ECO:0007669"/>
    <property type="project" value="UniProtKB-KW"/>
</dbReference>
<dbReference type="PANTHER" id="PTHR42781:SF4">
    <property type="entry name" value="SPERMIDINE_PUTRESCINE IMPORT ATP-BINDING PROTEIN POTA"/>
    <property type="match status" value="1"/>
</dbReference>
<dbReference type="InterPro" id="IPR003439">
    <property type="entry name" value="ABC_transporter-like_ATP-bd"/>
</dbReference>
<evidence type="ECO:0000313" key="5">
    <source>
        <dbReference type="EMBL" id="MDT1064445.1"/>
    </source>
</evidence>
<dbReference type="PROSITE" id="PS50893">
    <property type="entry name" value="ABC_TRANSPORTER_2"/>
    <property type="match status" value="1"/>
</dbReference>
<dbReference type="Pfam" id="PF08402">
    <property type="entry name" value="TOBE_2"/>
    <property type="match status" value="1"/>
</dbReference>
<organism evidence="5 6">
    <name type="scientific">Paracoccus broussonetiae</name>
    <dbReference type="NCBI Taxonomy" id="3075834"/>
    <lineage>
        <taxon>Bacteria</taxon>
        <taxon>Pseudomonadati</taxon>
        <taxon>Pseudomonadota</taxon>
        <taxon>Alphaproteobacteria</taxon>
        <taxon>Rhodobacterales</taxon>
        <taxon>Paracoccaceae</taxon>
        <taxon>Paracoccus</taxon>
    </lineage>
</organism>
<comment type="caution">
    <text evidence="5">The sequence shown here is derived from an EMBL/GenBank/DDBJ whole genome shotgun (WGS) entry which is preliminary data.</text>
</comment>
<evidence type="ECO:0000256" key="2">
    <source>
        <dbReference type="ARBA" id="ARBA00022741"/>
    </source>
</evidence>
<dbReference type="InterPro" id="IPR050093">
    <property type="entry name" value="ABC_SmlMolc_Importer"/>
</dbReference>
<dbReference type="SUPFAM" id="SSF50331">
    <property type="entry name" value="MOP-like"/>
    <property type="match status" value="1"/>
</dbReference>
<dbReference type="RefSeq" id="WP_311761532.1">
    <property type="nucleotide sequence ID" value="NZ_JAVRQI010000023.1"/>
</dbReference>
<dbReference type="InterPro" id="IPR017871">
    <property type="entry name" value="ABC_transporter-like_CS"/>
</dbReference>
<keyword evidence="2" id="KW-0547">Nucleotide-binding</keyword>
<sequence length="371" mass="40647">MTEQSRIDIRNVTKLYGRAKAVNNVDLTIDGGAYCCMIGPSGCGKTTLLRMIAGHETPTSGTISIGGTDVTTTRTGNRGTALMFQNYALFPHLSLTDNVAFSLRVKGVRADERRRAAREMLERVQLLHLADRVPSELSGGQQQRVALARALINKPKVLLLDEPLSALDEFLRLKMRVELKRLQNDLGITFIHVTHTQPEAIALADQVVVMDHGLIEQAANPREIYNRPHSPYVARFMGGQNVLAGRVESTDGVTAVVAGQNGLTYDLSVGPEVRSGQEMRFSVRRDRIGTTTGAVPRNGLSGTVTNIEYQGTFVKIALDTGLDEEFIIYMDDDVYFAHPRDVGEVVHAEWNPALNHHLPGANNSAGTPHED</sequence>
<evidence type="ECO:0000256" key="1">
    <source>
        <dbReference type="ARBA" id="ARBA00022448"/>
    </source>
</evidence>
<dbReference type="InterPro" id="IPR008995">
    <property type="entry name" value="Mo/tungstate-bd_C_term_dom"/>
</dbReference>
<dbReference type="SUPFAM" id="SSF52540">
    <property type="entry name" value="P-loop containing nucleoside triphosphate hydrolases"/>
    <property type="match status" value="1"/>
</dbReference>
<protein>
    <submittedName>
        <fullName evidence="5">ABC transporter ATP-binding protein</fullName>
    </submittedName>
</protein>
<accession>A0ABU3ELY3</accession>
<dbReference type="PROSITE" id="PS00211">
    <property type="entry name" value="ABC_TRANSPORTER_1"/>
    <property type="match status" value="1"/>
</dbReference>
<dbReference type="InterPro" id="IPR013611">
    <property type="entry name" value="Transp-assoc_OB_typ2"/>
</dbReference>
<dbReference type="EMBL" id="JAVRQI010000023">
    <property type="protein sequence ID" value="MDT1064445.1"/>
    <property type="molecule type" value="Genomic_DNA"/>
</dbReference>
<evidence type="ECO:0000313" key="6">
    <source>
        <dbReference type="Proteomes" id="UP001251085"/>
    </source>
</evidence>
<reference evidence="6" key="1">
    <citation type="submission" date="2023-07" db="EMBL/GenBank/DDBJ databases">
        <title>Characterization of two Paracoccaceae strains isolated from Phycosphere and proposal of Xinfangfangia lacusdiani sp. nov.</title>
        <authorList>
            <person name="Deng Y."/>
            <person name="Zhang Y.Q."/>
        </authorList>
    </citation>
    <scope>NUCLEOTIDE SEQUENCE [LARGE SCALE GENOMIC DNA]</scope>
    <source>
        <strain evidence="6">CPCC 101403</strain>
    </source>
</reference>
<evidence type="ECO:0000256" key="3">
    <source>
        <dbReference type="ARBA" id="ARBA00022840"/>
    </source>
</evidence>
<dbReference type="InterPro" id="IPR003593">
    <property type="entry name" value="AAA+_ATPase"/>
</dbReference>
<keyword evidence="1" id="KW-0813">Transport</keyword>
<dbReference type="Gene3D" id="2.40.50.100">
    <property type="match status" value="1"/>
</dbReference>
<dbReference type="InterPro" id="IPR027417">
    <property type="entry name" value="P-loop_NTPase"/>
</dbReference>
<dbReference type="Proteomes" id="UP001251085">
    <property type="component" value="Unassembled WGS sequence"/>
</dbReference>